<dbReference type="InterPro" id="IPR037081">
    <property type="entry name" value="Hyp_TM1506"/>
</dbReference>
<organism evidence="2 3">
    <name type="scientific">Phocaeicola coprocola</name>
    <dbReference type="NCBI Taxonomy" id="310298"/>
    <lineage>
        <taxon>Bacteria</taxon>
        <taxon>Pseudomonadati</taxon>
        <taxon>Bacteroidota</taxon>
        <taxon>Bacteroidia</taxon>
        <taxon>Bacteroidales</taxon>
        <taxon>Bacteroidaceae</taxon>
        <taxon>Phocaeicola</taxon>
    </lineage>
</organism>
<reference evidence="1" key="2">
    <citation type="journal article" date="2021" name="PeerJ">
        <title>Extensive microbial diversity within the chicken gut microbiome revealed by metagenomics and culture.</title>
        <authorList>
            <person name="Gilroy R."/>
            <person name="Ravi A."/>
            <person name="Getino M."/>
            <person name="Pursley I."/>
            <person name="Horton D.L."/>
            <person name="Alikhan N.F."/>
            <person name="Baker D."/>
            <person name="Gharbi K."/>
            <person name="Hall N."/>
            <person name="Watson M."/>
            <person name="Adriaenssens E.M."/>
            <person name="Foster-Nyarko E."/>
            <person name="Jarju S."/>
            <person name="Secka A."/>
            <person name="Antonio M."/>
            <person name="Oren A."/>
            <person name="Chaudhuri R.R."/>
            <person name="La Ragione R."/>
            <person name="Hildebrand F."/>
            <person name="Pallen M.J."/>
        </authorList>
    </citation>
    <scope>NUCLEOTIDE SEQUENCE</scope>
    <source>
        <strain evidence="1">CHK165-8395</strain>
    </source>
</reference>
<dbReference type="Proteomes" id="UP000285864">
    <property type="component" value="Unassembled WGS sequence"/>
</dbReference>
<evidence type="ECO:0000313" key="2">
    <source>
        <dbReference type="EMBL" id="RGR92291.1"/>
    </source>
</evidence>
<dbReference type="Proteomes" id="UP000718012">
    <property type="component" value="Unassembled WGS sequence"/>
</dbReference>
<dbReference type="InterPro" id="IPR015067">
    <property type="entry name" value="DUF1893_TM1506-like"/>
</dbReference>
<dbReference type="AlphaFoldDB" id="A0A412GBX2"/>
<protein>
    <submittedName>
        <fullName evidence="2">DUF1893 domain-containing protein</fullName>
    </submittedName>
</protein>
<dbReference type="InterPro" id="IPR016193">
    <property type="entry name" value="Cytidine_deaminase-like"/>
</dbReference>
<dbReference type="GO" id="GO:0003824">
    <property type="term" value="F:catalytic activity"/>
    <property type="evidence" value="ECO:0007669"/>
    <property type="project" value="InterPro"/>
</dbReference>
<evidence type="ECO:0000313" key="3">
    <source>
        <dbReference type="Proteomes" id="UP000285864"/>
    </source>
</evidence>
<name>A0A412GBX2_9BACT</name>
<dbReference type="EMBL" id="QRUU01000071">
    <property type="protein sequence ID" value="RGR92291.1"/>
    <property type="molecule type" value="Genomic_DNA"/>
</dbReference>
<evidence type="ECO:0000313" key="1">
    <source>
        <dbReference type="EMBL" id="HJF09152.1"/>
    </source>
</evidence>
<dbReference type="SUPFAM" id="SSF53927">
    <property type="entry name" value="Cytidine deaminase-like"/>
    <property type="match status" value="1"/>
</dbReference>
<sequence length="143" mass="15849">MKRLIELLHSEGCSCVIESQGEIRAFRQRGVADLYDLYQNERDFMQNAQLADKVIGKGAAALIALGKMKEVYADIISTPALSLLQAAGIKTSFGKEVPFIINRAQTGRCPLESLCAELDTAEEIYPIIEKFVAQIRTTNNLEK</sequence>
<keyword evidence="3" id="KW-1185">Reference proteome</keyword>
<dbReference type="EMBL" id="DYXD01000283">
    <property type="protein sequence ID" value="HJF09152.1"/>
    <property type="molecule type" value="Genomic_DNA"/>
</dbReference>
<proteinExistence type="predicted"/>
<comment type="caution">
    <text evidence="2">The sequence shown here is derived from an EMBL/GenBank/DDBJ whole genome shotgun (WGS) entry which is preliminary data.</text>
</comment>
<gene>
    <name evidence="2" type="ORF">DWY20_12870</name>
    <name evidence="1" type="ORF">K8U81_13370</name>
</gene>
<reference evidence="2 3" key="1">
    <citation type="submission" date="2018-08" db="EMBL/GenBank/DDBJ databases">
        <title>A genome reference for cultivated species of the human gut microbiota.</title>
        <authorList>
            <person name="Zou Y."/>
            <person name="Xue W."/>
            <person name="Luo G."/>
        </authorList>
    </citation>
    <scope>NUCLEOTIDE SEQUENCE [LARGE SCALE GENOMIC DNA]</scope>
    <source>
        <strain evidence="2 3">AF24-2</strain>
    </source>
</reference>
<dbReference type="RefSeq" id="WP_118485148.1">
    <property type="nucleotide sequence ID" value="NZ_CALUHW010000073.1"/>
</dbReference>
<accession>A0A412GBX2</accession>
<reference evidence="1" key="3">
    <citation type="submission" date="2021-09" db="EMBL/GenBank/DDBJ databases">
        <authorList>
            <person name="Gilroy R."/>
        </authorList>
    </citation>
    <scope>NUCLEOTIDE SEQUENCE</scope>
    <source>
        <strain evidence="1">CHK165-8395</strain>
    </source>
</reference>
<dbReference type="Pfam" id="PF08973">
    <property type="entry name" value="TM1506"/>
    <property type="match status" value="1"/>
</dbReference>
<dbReference type="Gene3D" id="3.40.140.30">
    <property type="entry name" value="Hypothetical protein TM1506"/>
    <property type="match status" value="1"/>
</dbReference>